<dbReference type="PANTHER" id="PTHR21646:SF16">
    <property type="entry name" value="U4_U6.U5 TRI-SNRNP-ASSOCIATED PROTEIN 2"/>
    <property type="match status" value="1"/>
</dbReference>
<dbReference type="InterPro" id="IPR001394">
    <property type="entry name" value="Peptidase_C19_UCH"/>
</dbReference>
<evidence type="ECO:0000256" key="1">
    <source>
        <dbReference type="ARBA" id="ARBA00000707"/>
    </source>
</evidence>
<dbReference type="InterPro" id="IPR028889">
    <property type="entry name" value="USP"/>
</dbReference>
<dbReference type="PROSITE" id="PS50235">
    <property type="entry name" value="USP_3"/>
    <property type="match status" value="1"/>
</dbReference>
<dbReference type="EC" id="3.4.19.12" evidence="2"/>
<dbReference type="InterPro" id="IPR050185">
    <property type="entry name" value="Ub_carboxyl-term_hydrolase"/>
</dbReference>
<keyword evidence="5" id="KW-1185">Reference proteome</keyword>
<evidence type="ECO:0000256" key="2">
    <source>
        <dbReference type="ARBA" id="ARBA00012759"/>
    </source>
</evidence>
<evidence type="ECO:0000259" key="3">
    <source>
        <dbReference type="PROSITE" id="PS50235"/>
    </source>
</evidence>
<dbReference type="Gene3D" id="3.90.70.10">
    <property type="entry name" value="Cysteine proteinases"/>
    <property type="match status" value="1"/>
</dbReference>
<dbReference type="SUPFAM" id="SSF54001">
    <property type="entry name" value="Cysteine proteinases"/>
    <property type="match status" value="1"/>
</dbReference>
<dbReference type="OMA" id="EPYIQIY"/>
<dbReference type="OrthoDB" id="6017348at2759"/>
<feature type="domain" description="USP" evidence="3">
    <location>
        <begin position="1"/>
        <end position="310"/>
    </location>
</feature>
<accession>A0A0C2IL80</accession>
<comment type="catalytic activity">
    <reaction evidence="1">
        <text>Thiol-dependent hydrolysis of ester, thioester, amide, peptide and isopeptide bonds formed by the C-terminal Gly of ubiquitin (a 76-residue protein attached to proteins as an intracellular targeting signal).</text>
        <dbReference type="EC" id="3.4.19.12"/>
    </reaction>
</comment>
<organism evidence="4 5">
    <name type="scientific">Thelohanellus kitauei</name>
    <name type="common">Myxosporean</name>
    <dbReference type="NCBI Taxonomy" id="669202"/>
    <lineage>
        <taxon>Eukaryota</taxon>
        <taxon>Metazoa</taxon>
        <taxon>Cnidaria</taxon>
        <taxon>Myxozoa</taxon>
        <taxon>Myxosporea</taxon>
        <taxon>Bivalvulida</taxon>
        <taxon>Platysporina</taxon>
        <taxon>Myxobolidae</taxon>
        <taxon>Thelohanellus</taxon>
    </lineage>
</organism>
<proteinExistence type="predicted"/>
<name>A0A0C2IL80_THEKT</name>
<dbReference type="AlphaFoldDB" id="A0A0C2IL80"/>
<dbReference type="Pfam" id="PF00443">
    <property type="entry name" value="UCH"/>
    <property type="match status" value="1"/>
</dbReference>
<dbReference type="EMBL" id="JWZT01003604">
    <property type="protein sequence ID" value="KII66179.1"/>
    <property type="molecule type" value="Genomic_DNA"/>
</dbReference>
<protein>
    <recommendedName>
        <fullName evidence="2">ubiquitinyl hydrolase 1</fullName>
        <ecNumber evidence="2">3.4.19.12</ecNumber>
    </recommendedName>
</protein>
<comment type="caution">
    <text evidence="4">The sequence shown here is derived from an EMBL/GenBank/DDBJ whole genome shotgun (WGS) entry which is preliminary data.</text>
</comment>
<reference evidence="4 5" key="1">
    <citation type="journal article" date="2014" name="Genome Biol. Evol.">
        <title>The genome of the myxosporean Thelohanellus kitauei shows adaptations to nutrient acquisition within its fish host.</title>
        <authorList>
            <person name="Yang Y."/>
            <person name="Xiong J."/>
            <person name="Zhou Z."/>
            <person name="Huo F."/>
            <person name="Miao W."/>
            <person name="Ran C."/>
            <person name="Liu Y."/>
            <person name="Zhang J."/>
            <person name="Feng J."/>
            <person name="Wang M."/>
            <person name="Wang M."/>
            <person name="Wang L."/>
            <person name="Yao B."/>
        </authorList>
    </citation>
    <scope>NUCLEOTIDE SEQUENCE [LARGE SCALE GENOMIC DNA]</scope>
    <source>
        <strain evidence="4">Wuqing</strain>
    </source>
</reference>
<evidence type="ECO:0000313" key="4">
    <source>
        <dbReference type="EMBL" id="KII66179.1"/>
    </source>
</evidence>
<dbReference type="PANTHER" id="PTHR21646">
    <property type="entry name" value="UBIQUITIN CARBOXYL-TERMINAL HYDROLASE"/>
    <property type="match status" value="1"/>
</dbReference>
<dbReference type="GO" id="GO:0004843">
    <property type="term" value="F:cysteine-type deubiquitinase activity"/>
    <property type="evidence" value="ECO:0007669"/>
    <property type="project" value="UniProtKB-EC"/>
</dbReference>
<dbReference type="GO" id="GO:0016579">
    <property type="term" value="P:protein deubiquitination"/>
    <property type="evidence" value="ECO:0007669"/>
    <property type="project" value="InterPro"/>
</dbReference>
<dbReference type="InterPro" id="IPR038765">
    <property type="entry name" value="Papain-like_cys_pep_sf"/>
</dbReference>
<dbReference type="Proteomes" id="UP000031668">
    <property type="component" value="Unassembled WGS sequence"/>
</dbReference>
<evidence type="ECO:0000313" key="5">
    <source>
        <dbReference type="Proteomes" id="UP000031668"/>
    </source>
</evidence>
<gene>
    <name evidence="4" type="ORF">RF11_12002</name>
</gene>
<sequence>MLSCLLNQFKNYTDLNVLPGDLAFSLCLRFGELARKVWNPGNFKNHVSPHEMVQCVVKVSKKRFMLEKQKDPIEFLSWFLNNLHLALNLDKKRKVLIVKRTFQGKLKTSSRKVPMTDDPKEKKELLKTPEYATTEAIQPFYFLTLDVPSPPLFMDPMGFNIIPQIALLELLCRYNGVQEKEYKTYKDYFIKRFIIIKLPKYLILHVKRFSHNYFFDEKNPTIVNFPLKGLDLSGYLHPGYRTDAKSSIYNLISNVFIDQEAGTGDKINYCIHLLHKPTSKWYLVRDIRVTEIMPPMVSLSESYIQIWEQQEINS</sequence>